<dbReference type="Pfam" id="PF13185">
    <property type="entry name" value="GAF_2"/>
    <property type="match status" value="2"/>
</dbReference>
<dbReference type="SMART" id="SM00065">
    <property type="entry name" value="GAF"/>
    <property type="match status" value="3"/>
</dbReference>
<comment type="cofactor">
    <cofactor evidence="2">
        <name>[4Fe-4S] cluster</name>
        <dbReference type="ChEBI" id="CHEBI:49883"/>
    </cofactor>
</comment>
<comment type="caution">
    <text evidence="17">The sequence shown here is derived from an EMBL/GenBank/DDBJ whole genome shotgun (WGS) entry which is preliminary data.</text>
</comment>
<dbReference type="GO" id="GO:0005737">
    <property type="term" value="C:cytoplasm"/>
    <property type="evidence" value="ECO:0007669"/>
    <property type="project" value="UniProtKB-SubCell"/>
</dbReference>
<keyword evidence="9" id="KW-0479">Metal-binding</keyword>
<dbReference type="Pfam" id="PF02518">
    <property type="entry name" value="HATPase_c"/>
    <property type="match status" value="1"/>
</dbReference>
<evidence type="ECO:0000256" key="10">
    <source>
        <dbReference type="ARBA" id="ARBA00022777"/>
    </source>
</evidence>
<evidence type="ECO:0000256" key="11">
    <source>
        <dbReference type="ARBA" id="ARBA00023004"/>
    </source>
</evidence>
<dbReference type="CDD" id="cd16917">
    <property type="entry name" value="HATPase_UhpB-NarQ-NarX-like"/>
    <property type="match status" value="1"/>
</dbReference>
<dbReference type="InterPro" id="IPR036890">
    <property type="entry name" value="HATPase_C_sf"/>
</dbReference>
<organism evidence="17 18">
    <name type="scientific">Oscillochloris trichoides DG-6</name>
    <dbReference type="NCBI Taxonomy" id="765420"/>
    <lineage>
        <taxon>Bacteria</taxon>
        <taxon>Bacillati</taxon>
        <taxon>Chloroflexota</taxon>
        <taxon>Chloroflexia</taxon>
        <taxon>Chloroflexales</taxon>
        <taxon>Chloroflexineae</taxon>
        <taxon>Oscillochloridaceae</taxon>
        <taxon>Oscillochloris</taxon>
    </lineage>
</organism>
<evidence type="ECO:0000256" key="9">
    <source>
        <dbReference type="ARBA" id="ARBA00022723"/>
    </source>
</evidence>
<evidence type="ECO:0000259" key="16">
    <source>
        <dbReference type="PROSITE" id="PS50109"/>
    </source>
</evidence>
<keyword evidence="10 17" id="KW-0418">Kinase</keyword>
<evidence type="ECO:0000313" key="17">
    <source>
        <dbReference type="EMBL" id="EFO80487.1"/>
    </source>
</evidence>
<dbReference type="PROSITE" id="PS50109">
    <property type="entry name" value="HIS_KIN"/>
    <property type="match status" value="1"/>
</dbReference>
<dbReference type="GO" id="GO:0016020">
    <property type="term" value="C:membrane"/>
    <property type="evidence" value="ECO:0007669"/>
    <property type="project" value="InterPro"/>
</dbReference>
<evidence type="ECO:0000313" key="18">
    <source>
        <dbReference type="Proteomes" id="UP000054010"/>
    </source>
</evidence>
<dbReference type="eggNOG" id="COG2203">
    <property type="taxonomic scope" value="Bacteria"/>
</dbReference>
<dbReference type="PANTHER" id="PTHR24421:SF61">
    <property type="entry name" value="OXYGEN SENSOR HISTIDINE KINASE NREB"/>
    <property type="match status" value="1"/>
</dbReference>
<dbReference type="eggNOG" id="COG4585">
    <property type="taxonomic scope" value="Bacteria"/>
</dbReference>
<comment type="subcellular location">
    <subcellularLocation>
        <location evidence="3">Cytoplasm</location>
    </subcellularLocation>
</comment>
<evidence type="ECO:0000256" key="1">
    <source>
        <dbReference type="ARBA" id="ARBA00000085"/>
    </source>
</evidence>
<name>E1IEG1_9CHLR</name>
<dbReference type="GO" id="GO:0000155">
    <property type="term" value="F:phosphorelay sensor kinase activity"/>
    <property type="evidence" value="ECO:0007669"/>
    <property type="project" value="InterPro"/>
</dbReference>
<comment type="catalytic activity">
    <reaction evidence="1">
        <text>ATP + protein L-histidine = ADP + protein N-phospho-L-histidine.</text>
        <dbReference type="EC" id="2.7.13.3"/>
    </reaction>
</comment>
<evidence type="ECO:0000256" key="8">
    <source>
        <dbReference type="ARBA" id="ARBA00022679"/>
    </source>
</evidence>
<evidence type="ECO:0000256" key="6">
    <source>
        <dbReference type="ARBA" id="ARBA00022485"/>
    </source>
</evidence>
<dbReference type="Gene3D" id="3.30.565.10">
    <property type="entry name" value="Histidine kinase-like ATPase, C-terminal domain"/>
    <property type="match status" value="1"/>
</dbReference>
<dbReference type="GO" id="GO:0046983">
    <property type="term" value="F:protein dimerization activity"/>
    <property type="evidence" value="ECO:0007669"/>
    <property type="project" value="InterPro"/>
</dbReference>
<keyword evidence="18" id="KW-1185">Reference proteome</keyword>
<dbReference type="InterPro" id="IPR003018">
    <property type="entry name" value="GAF"/>
</dbReference>
<dbReference type="PANTHER" id="PTHR24421">
    <property type="entry name" value="NITRATE/NITRITE SENSOR PROTEIN NARX-RELATED"/>
    <property type="match status" value="1"/>
</dbReference>
<dbReference type="Gene3D" id="1.20.5.1930">
    <property type="match status" value="1"/>
</dbReference>
<sequence>MSPSGAARNEGNRQLPLSDLLALGSQIRTDDTPESILHEVAETLRRVVASPQVYVRLRHVESDAFEAAAFAGVSAEVEARLRAEPVLPGTYPSLLRPELRLSDSFLLPPGSPAPNAADAAAAPPDTATLLVPLRGRGDRLIGVIYSAISNPSILDQAAAHVMEAIARQAALAVENVRLAERSARLLAKEQLLAELGRDVSATLDLHAILSRTVERLALAFGSGSLCLIEPDGALVVAAAAPDDVNLIGQRLAVGQGMVGWVAQQGRSFFTADAASDPSLAPLHPAYHACIVAPLRSGGRVIGTLNVGSPNSAAFSFEDVDLLEAIAAQVGGPITGAQLYHESQRLAAHIQRHADQLAVLNTIARTASATLEQETSLPEVTAQIRNGFGYDQVDIFLVDDETNELVIAASCGILPPMDGNYRQHINLGLIGRAARSGQTVRVDDVHAEPGYFSVAERSSTRAELCVPIMASGRTLGLINLESPHLHGFQDEDVAILETIADVLAGTLENARLYRRAQAAAVLEERNRLARELHDSVSQQLFSMTLTAQAARTQLEKNPQRVALQLERLQETATAALAEMRALIFQLRPPALRDQGLVAALQQHAQALSRREGLAIALRVVGDDRLARGLEQPLFRIVQEALNNVVKHANARNVAVALEFGSERILLRVSDDGQGFDPEATPSGRGRHLGMISMRERAAEIGGTMDLRSMIGGGTEVIVSVPRAGRAE</sequence>
<reference evidence="17 18" key="1">
    <citation type="journal article" date="2011" name="J. Bacteriol.">
        <title>Draft genome sequence of the anoxygenic filamentous phototrophic bacterium Oscillochloris trichoides subsp. DG-6.</title>
        <authorList>
            <person name="Kuznetsov B.B."/>
            <person name="Ivanovsky R.N."/>
            <person name="Keppen O.I."/>
            <person name="Sukhacheva M.V."/>
            <person name="Bumazhkin B.K."/>
            <person name="Patutina E.O."/>
            <person name="Beletsky A.V."/>
            <person name="Mardanov A.V."/>
            <person name="Baslerov R.V."/>
            <person name="Panteleeva A.N."/>
            <person name="Kolganova T.V."/>
            <person name="Ravin N.V."/>
            <person name="Skryabin K.G."/>
        </authorList>
    </citation>
    <scope>NUCLEOTIDE SEQUENCE [LARGE SCALE GENOMIC DNA]</scope>
    <source>
        <strain evidence="17 18">DG-6</strain>
    </source>
</reference>
<protein>
    <recommendedName>
        <fullName evidence="5">Oxygen sensor histidine kinase NreB</fullName>
        <ecNumber evidence="4">2.7.13.3</ecNumber>
    </recommendedName>
    <alternativeName>
        <fullName evidence="15">Nitrogen regulation protein B</fullName>
    </alternativeName>
</protein>
<evidence type="ECO:0000256" key="3">
    <source>
        <dbReference type="ARBA" id="ARBA00004496"/>
    </source>
</evidence>
<dbReference type="GO" id="GO:0051539">
    <property type="term" value="F:4 iron, 4 sulfur cluster binding"/>
    <property type="evidence" value="ECO:0007669"/>
    <property type="project" value="UniProtKB-KW"/>
</dbReference>
<keyword evidence="13" id="KW-0411">Iron-sulfur</keyword>
<gene>
    <name evidence="17" type="ORF">OSCT_1712</name>
</gene>
<proteinExistence type="predicted"/>
<evidence type="ECO:0000256" key="15">
    <source>
        <dbReference type="ARBA" id="ARBA00030800"/>
    </source>
</evidence>
<dbReference type="EC" id="2.7.13.3" evidence="4"/>
<dbReference type="InterPro" id="IPR011712">
    <property type="entry name" value="Sig_transdc_His_kin_sub3_dim/P"/>
</dbReference>
<dbReference type="InterPro" id="IPR029016">
    <property type="entry name" value="GAF-like_dom_sf"/>
</dbReference>
<dbReference type="PRINTS" id="PR00344">
    <property type="entry name" value="BCTRLSENSOR"/>
</dbReference>
<dbReference type="Pfam" id="PF07730">
    <property type="entry name" value="HisKA_3"/>
    <property type="match status" value="1"/>
</dbReference>
<comment type="function">
    <text evidence="14">Member of the two-component regulatory system NreB/NreC involved in the control of dissimilatory nitrate/nitrite reduction in response to oxygen. NreB functions as a direct oxygen sensor histidine kinase which is autophosphorylated, in the absence of oxygen, probably at the conserved histidine residue, and transfers its phosphate group probably to a conserved aspartate residue of NreC. NreB/NreC activates the expression of the nitrate (narGHJI) and nitrite (nir) reductase operons, as well as the putative nitrate transporter gene narT.</text>
</comment>
<keyword evidence="6" id="KW-0004">4Fe-4S</keyword>
<evidence type="ECO:0000256" key="13">
    <source>
        <dbReference type="ARBA" id="ARBA00023014"/>
    </source>
</evidence>
<dbReference type="Gene3D" id="3.30.450.40">
    <property type="match status" value="3"/>
</dbReference>
<keyword evidence="8" id="KW-0808">Transferase</keyword>
<dbReference type="OrthoDB" id="144293at2"/>
<dbReference type="HOGENOM" id="CLU_378876_0_0_0"/>
<evidence type="ECO:0000256" key="14">
    <source>
        <dbReference type="ARBA" id="ARBA00024827"/>
    </source>
</evidence>
<accession>E1IEG1</accession>
<dbReference type="InterPro" id="IPR003594">
    <property type="entry name" value="HATPase_dom"/>
</dbReference>
<dbReference type="SUPFAM" id="SSF55874">
    <property type="entry name" value="ATPase domain of HSP90 chaperone/DNA topoisomerase II/histidine kinase"/>
    <property type="match status" value="1"/>
</dbReference>
<dbReference type="InterPro" id="IPR004358">
    <property type="entry name" value="Sig_transdc_His_kin-like_C"/>
</dbReference>
<dbReference type="InterPro" id="IPR050482">
    <property type="entry name" value="Sensor_HK_TwoCompSys"/>
</dbReference>
<dbReference type="STRING" id="765420.OSCT_1712"/>
<evidence type="ECO:0000256" key="7">
    <source>
        <dbReference type="ARBA" id="ARBA00022490"/>
    </source>
</evidence>
<evidence type="ECO:0000256" key="12">
    <source>
        <dbReference type="ARBA" id="ARBA00023012"/>
    </source>
</evidence>
<evidence type="ECO:0000256" key="4">
    <source>
        <dbReference type="ARBA" id="ARBA00012438"/>
    </source>
</evidence>
<keyword evidence="7" id="KW-0963">Cytoplasm</keyword>
<dbReference type="EMBL" id="ADVR01000052">
    <property type="protein sequence ID" value="EFO80487.1"/>
    <property type="molecule type" value="Genomic_DNA"/>
</dbReference>
<dbReference type="SMART" id="SM00387">
    <property type="entry name" value="HATPase_c"/>
    <property type="match status" value="1"/>
</dbReference>
<evidence type="ECO:0000256" key="2">
    <source>
        <dbReference type="ARBA" id="ARBA00001966"/>
    </source>
</evidence>
<dbReference type="GO" id="GO:0046872">
    <property type="term" value="F:metal ion binding"/>
    <property type="evidence" value="ECO:0007669"/>
    <property type="project" value="UniProtKB-KW"/>
</dbReference>
<dbReference type="SUPFAM" id="SSF55781">
    <property type="entry name" value="GAF domain-like"/>
    <property type="match status" value="3"/>
</dbReference>
<keyword evidence="11" id="KW-0408">Iron</keyword>
<feature type="domain" description="Histidine kinase" evidence="16">
    <location>
        <begin position="526"/>
        <end position="723"/>
    </location>
</feature>
<dbReference type="AlphaFoldDB" id="E1IEG1"/>
<dbReference type="InterPro" id="IPR005467">
    <property type="entry name" value="His_kinase_dom"/>
</dbReference>
<keyword evidence="12" id="KW-0902">Two-component regulatory system</keyword>
<evidence type="ECO:0000256" key="5">
    <source>
        <dbReference type="ARBA" id="ARBA00017322"/>
    </source>
</evidence>
<dbReference type="Proteomes" id="UP000054010">
    <property type="component" value="Unassembled WGS sequence"/>
</dbReference>